<dbReference type="InterPro" id="IPR001544">
    <property type="entry name" value="Aminotrans_IV"/>
</dbReference>
<dbReference type="InterPro" id="IPR043132">
    <property type="entry name" value="BCAT-like_C"/>
</dbReference>
<dbReference type="InterPro" id="IPR036038">
    <property type="entry name" value="Aminotransferase-like"/>
</dbReference>
<sequence length="198" mass="23705">MFRLVETIKLKDGKFYNLDLHNKRFNNTREALFKIKEHIDLMDYLKIHRFDKSGLFKCRIVYSQDIHNIEFVPYAIRPVKFLKLVYASIDYSYKYENRKDINSLFTLRENCDDILIVKDDDRLTDTSAANIAFFDNDRWYTPSYPLLKGVKREMLLQSKTIFEEDLKVWDLKKFNKAAIFSTMVDFGEIIISVSNIYY</sequence>
<dbReference type="EMBL" id="LGTC01000001">
    <property type="protein sequence ID" value="KNY25945.1"/>
    <property type="molecule type" value="Genomic_DNA"/>
</dbReference>
<dbReference type="Gene3D" id="3.30.470.10">
    <property type="match status" value="1"/>
</dbReference>
<name>A0A0L6JJM9_9FIRM</name>
<proteinExistence type="predicted"/>
<evidence type="ECO:0000313" key="1">
    <source>
        <dbReference type="EMBL" id="KNY25945.1"/>
    </source>
</evidence>
<keyword evidence="1" id="KW-0808">Transferase</keyword>
<dbReference type="Gene3D" id="3.20.10.10">
    <property type="entry name" value="D-amino Acid Aminotransferase, subunit A, domain 2"/>
    <property type="match status" value="1"/>
</dbReference>
<dbReference type="Pfam" id="PF01063">
    <property type="entry name" value="Aminotran_4"/>
    <property type="match status" value="1"/>
</dbReference>
<keyword evidence="2" id="KW-1185">Reference proteome</keyword>
<dbReference type="InterPro" id="IPR043131">
    <property type="entry name" value="BCAT-like_N"/>
</dbReference>
<dbReference type="GO" id="GO:0008483">
    <property type="term" value="F:transaminase activity"/>
    <property type="evidence" value="ECO:0007669"/>
    <property type="project" value="UniProtKB-KW"/>
</dbReference>
<dbReference type="AlphaFoldDB" id="A0A0L6JJM9"/>
<reference evidence="2" key="1">
    <citation type="submission" date="2015-07" db="EMBL/GenBank/DDBJ databases">
        <title>Near-Complete Genome Sequence of the Cellulolytic Bacterium Bacteroides (Pseudobacteroides) cellulosolvens ATCC 35603.</title>
        <authorList>
            <person name="Dassa B."/>
            <person name="Utturkar S.M."/>
            <person name="Klingeman D.M."/>
            <person name="Hurt R.A."/>
            <person name="Keller M."/>
            <person name="Xu J."/>
            <person name="Reddy Y.H.K."/>
            <person name="Borovok I."/>
            <person name="Grinberg I.R."/>
            <person name="Lamed R."/>
            <person name="Zhivin O."/>
            <person name="Bayer E.A."/>
            <person name="Brown S.D."/>
        </authorList>
    </citation>
    <scope>NUCLEOTIDE SEQUENCE [LARGE SCALE GENOMIC DNA]</scope>
    <source>
        <strain evidence="2">DSM 2933</strain>
    </source>
</reference>
<dbReference type="SUPFAM" id="SSF56752">
    <property type="entry name" value="D-aminoacid aminotransferase-like PLP-dependent enzymes"/>
    <property type="match status" value="1"/>
</dbReference>
<accession>A0A0L6JJM9</accession>
<keyword evidence="1" id="KW-0032">Aminotransferase</keyword>
<dbReference type="Proteomes" id="UP000036923">
    <property type="component" value="Unassembled WGS sequence"/>
</dbReference>
<organism evidence="1 2">
    <name type="scientific">Pseudobacteroides cellulosolvens ATCC 35603 = DSM 2933</name>
    <dbReference type="NCBI Taxonomy" id="398512"/>
    <lineage>
        <taxon>Bacteria</taxon>
        <taxon>Bacillati</taxon>
        <taxon>Bacillota</taxon>
        <taxon>Clostridia</taxon>
        <taxon>Eubacteriales</taxon>
        <taxon>Oscillospiraceae</taxon>
        <taxon>Pseudobacteroides</taxon>
    </lineage>
</organism>
<protein>
    <submittedName>
        <fullName evidence="1">Aminotransferase class IV</fullName>
    </submittedName>
</protein>
<evidence type="ECO:0000313" key="2">
    <source>
        <dbReference type="Proteomes" id="UP000036923"/>
    </source>
</evidence>
<comment type="caution">
    <text evidence="1">The sequence shown here is derived from an EMBL/GenBank/DDBJ whole genome shotgun (WGS) entry which is preliminary data.</text>
</comment>
<gene>
    <name evidence="1" type="ORF">Bccel_1205</name>
</gene>
<dbReference type="STRING" id="398512.Bccel_1205"/>
<dbReference type="eggNOG" id="COG0115">
    <property type="taxonomic scope" value="Bacteria"/>
</dbReference>